<organism evidence="2 3">
    <name type="scientific">Sporosarcina newyorkensis 2681</name>
    <dbReference type="NCBI Taxonomy" id="1027292"/>
    <lineage>
        <taxon>Bacteria</taxon>
        <taxon>Bacillati</taxon>
        <taxon>Bacillota</taxon>
        <taxon>Bacilli</taxon>
        <taxon>Bacillales</taxon>
        <taxon>Caryophanaceae</taxon>
        <taxon>Sporosarcina</taxon>
    </lineage>
</organism>
<gene>
    <name evidence="2" type="ORF">HMPREF9372_2035</name>
</gene>
<dbReference type="SMART" id="SM01022">
    <property type="entry name" value="ASCH"/>
    <property type="match status" value="1"/>
</dbReference>
<dbReference type="Gene3D" id="3.10.400.10">
    <property type="entry name" value="Sulfate adenylyltransferase"/>
    <property type="match status" value="1"/>
</dbReference>
<dbReference type="eggNOG" id="COG0607">
    <property type="taxonomic scope" value="Bacteria"/>
</dbReference>
<dbReference type="OrthoDB" id="9807542at2"/>
<dbReference type="InterPro" id="IPR036873">
    <property type="entry name" value="Rhodanese-like_dom_sf"/>
</dbReference>
<dbReference type="InterPro" id="IPR001763">
    <property type="entry name" value="Rhodanese-like_dom"/>
</dbReference>
<dbReference type="Proteomes" id="UP000005316">
    <property type="component" value="Unassembled WGS sequence"/>
</dbReference>
<dbReference type="InterPro" id="IPR009326">
    <property type="entry name" value="DUF984"/>
</dbReference>
<dbReference type="AlphaFoldDB" id="F9DTA4"/>
<dbReference type="PANTHER" id="PTHR39203:SF1">
    <property type="entry name" value="CYTOPLASMIC PROTEIN"/>
    <property type="match status" value="1"/>
</dbReference>
<evidence type="ECO:0000313" key="2">
    <source>
        <dbReference type="EMBL" id="EGQ25950.1"/>
    </source>
</evidence>
<dbReference type="PANTHER" id="PTHR39203">
    <property type="entry name" value="CYTOPLASMIC PROTEIN-RELATED"/>
    <property type="match status" value="1"/>
</dbReference>
<dbReference type="SMART" id="SM00450">
    <property type="entry name" value="RHOD"/>
    <property type="match status" value="1"/>
</dbReference>
<feature type="domain" description="Rhodanese" evidence="1">
    <location>
        <begin position="26"/>
        <end position="120"/>
    </location>
</feature>
<evidence type="ECO:0000313" key="3">
    <source>
        <dbReference type="Proteomes" id="UP000005316"/>
    </source>
</evidence>
<dbReference type="SUPFAM" id="SSF52821">
    <property type="entry name" value="Rhodanese/Cell cycle control phosphatase"/>
    <property type="match status" value="1"/>
</dbReference>
<dbReference type="Pfam" id="PF00581">
    <property type="entry name" value="Rhodanese"/>
    <property type="match status" value="1"/>
</dbReference>
<dbReference type="STRING" id="759851.SAMN04244570_3618"/>
<sequence length="270" mass="30823">MGITEEESKLTIKTITPEDLFMKMNSNEEIVLVDVRAEDKYNDFHIEGSSVEDLNVPKTEIFKLVDEKDRLIPMLPMNKELTITCTTGNSATKCANILSERAYTVVVLEGGITAWKEYKSKNSTNRMWEEYIKGNPHAPESYEAWAFGDSKEMADELANLVIEGKKTATASNYTIYELENEPLPQVGLHNIILDGDGEAVAIVETTEVEVVPFDEVTVEHAYLEGEGDRSLSYWRDVHETFFSKEFESLDKEFTYKMPVVCEKFRLLYKK</sequence>
<protein>
    <recommendedName>
        <fullName evidence="1">Rhodanese domain-containing protein</fullName>
    </recommendedName>
</protein>
<dbReference type="eggNOG" id="COG4405">
    <property type="taxonomic scope" value="Bacteria"/>
</dbReference>
<dbReference type="InterPro" id="IPR007374">
    <property type="entry name" value="ASCH_domain"/>
</dbReference>
<name>F9DTA4_9BACL</name>
<evidence type="ECO:0000259" key="1">
    <source>
        <dbReference type="PROSITE" id="PS50206"/>
    </source>
</evidence>
<accession>F9DTA4</accession>
<dbReference type="Pfam" id="PF04266">
    <property type="entry name" value="ASCH"/>
    <property type="match status" value="1"/>
</dbReference>
<dbReference type="InterPro" id="IPR015947">
    <property type="entry name" value="PUA-like_sf"/>
</dbReference>
<dbReference type="PROSITE" id="PS50206">
    <property type="entry name" value="RHODANESE_3"/>
    <property type="match status" value="1"/>
</dbReference>
<dbReference type="HOGENOM" id="CLU_1030192_0_0_9"/>
<dbReference type="Gene3D" id="3.40.250.10">
    <property type="entry name" value="Rhodanese-like domain"/>
    <property type="match status" value="1"/>
</dbReference>
<dbReference type="CDD" id="cd06553">
    <property type="entry name" value="ASCH_Ef3133_like"/>
    <property type="match status" value="1"/>
</dbReference>
<comment type="caution">
    <text evidence="2">The sequence shown here is derived from an EMBL/GenBank/DDBJ whole genome shotgun (WGS) entry which is preliminary data.</text>
</comment>
<proteinExistence type="predicted"/>
<dbReference type="SUPFAM" id="SSF88697">
    <property type="entry name" value="PUA domain-like"/>
    <property type="match status" value="1"/>
</dbReference>
<reference evidence="2 3" key="1">
    <citation type="submission" date="2011-04" db="EMBL/GenBank/DDBJ databases">
        <authorList>
            <person name="Muzny D."/>
            <person name="Qin X."/>
            <person name="Deng J."/>
            <person name="Jiang H."/>
            <person name="Liu Y."/>
            <person name="Qu J."/>
            <person name="Song X.-Z."/>
            <person name="Zhang L."/>
            <person name="Thornton R."/>
            <person name="Coyle M."/>
            <person name="Francisco L."/>
            <person name="Jackson L."/>
            <person name="Javaid M."/>
            <person name="Korchina V."/>
            <person name="Kovar C."/>
            <person name="Mata R."/>
            <person name="Mathew T."/>
            <person name="Ngo R."/>
            <person name="Nguyen L."/>
            <person name="Nguyen N."/>
            <person name="Okwuonu G."/>
            <person name="Ongeri F."/>
            <person name="Pham C."/>
            <person name="Simmons D."/>
            <person name="Wilczek-Boney K."/>
            <person name="Hale W."/>
            <person name="Jakkamsetti A."/>
            <person name="Pham P."/>
            <person name="Ruth R."/>
            <person name="San Lucas F."/>
            <person name="Warren J."/>
            <person name="Zhang J."/>
            <person name="Zhao Z."/>
            <person name="Zhou C."/>
            <person name="Zhu D."/>
            <person name="Lee S."/>
            <person name="Bess C."/>
            <person name="Blankenburg K."/>
            <person name="Forbes L."/>
            <person name="Fu Q."/>
            <person name="Gubbala S."/>
            <person name="Hirani K."/>
            <person name="Jayaseelan J.C."/>
            <person name="Lara F."/>
            <person name="Munidasa M."/>
            <person name="Palculict T."/>
            <person name="Patil S."/>
            <person name="Pu L.-L."/>
            <person name="Saada N."/>
            <person name="Tang L."/>
            <person name="Weissenberger G."/>
            <person name="Zhu Y."/>
            <person name="Hemphill L."/>
            <person name="Shang Y."/>
            <person name="Youmans B."/>
            <person name="Ayvaz T."/>
            <person name="Ross M."/>
            <person name="Santibanez J."/>
            <person name="Aqrawi P."/>
            <person name="Gross S."/>
            <person name="Joshi V."/>
            <person name="Fowler G."/>
            <person name="Nazareth L."/>
            <person name="Reid J."/>
            <person name="Worley K."/>
            <person name="Petrosino J."/>
            <person name="Highlander S."/>
            <person name="Gibbs R."/>
        </authorList>
    </citation>
    <scope>NUCLEOTIDE SEQUENCE [LARGE SCALE GENOMIC DNA]</scope>
    <source>
        <strain evidence="2 3">2681</strain>
    </source>
</reference>
<dbReference type="EMBL" id="AFPZ01000065">
    <property type="protein sequence ID" value="EGQ25950.1"/>
    <property type="molecule type" value="Genomic_DNA"/>
</dbReference>